<keyword evidence="4" id="KW-1185">Reference proteome</keyword>
<dbReference type="InterPro" id="IPR036638">
    <property type="entry name" value="HLH_DNA-bd_sf"/>
</dbReference>
<dbReference type="EMBL" id="CATQJA010002630">
    <property type="protein sequence ID" value="CAJ0574447.1"/>
    <property type="molecule type" value="Genomic_DNA"/>
</dbReference>
<evidence type="ECO:0000313" key="4">
    <source>
        <dbReference type="Proteomes" id="UP001177023"/>
    </source>
</evidence>
<dbReference type="SMART" id="SM00353">
    <property type="entry name" value="HLH"/>
    <property type="match status" value="1"/>
</dbReference>
<evidence type="ECO:0000259" key="2">
    <source>
        <dbReference type="PROSITE" id="PS50888"/>
    </source>
</evidence>
<sequence length="161" mass="17777">MSSSGSDEQTPSPSGRSSVMAALLGDDDFEPYVRRKNSASEAKRRMEGLNEEEQNVLRTSINSRERKRMHDLNDALDDLRSCLPKVYTEGPGGRRLSKINTLILAANRIRQLMKINERLAGENEKLRGASTPESGKEDVPPGLQPPPAKVPNLRIKVGVNV</sequence>
<dbReference type="PANTHER" id="PTHR19290:SF164">
    <property type="entry name" value="BHLH DOMAIN-CONTAINING PROTEIN"/>
    <property type="match status" value="1"/>
</dbReference>
<accession>A0AA36CTZ3</accession>
<feature type="region of interest" description="Disordered" evidence="1">
    <location>
        <begin position="1"/>
        <end position="64"/>
    </location>
</feature>
<gene>
    <name evidence="3" type="ORF">MSPICULIGERA_LOCUS12780</name>
</gene>
<dbReference type="InterPro" id="IPR050359">
    <property type="entry name" value="bHLH_transcription_factors"/>
</dbReference>
<dbReference type="SUPFAM" id="SSF47459">
    <property type="entry name" value="HLH, helix-loop-helix DNA-binding domain"/>
    <property type="match status" value="1"/>
</dbReference>
<proteinExistence type="predicted"/>
<dbReference type="GO" id="GO:0005634">
    <property type="term" value="C:nucleus"/>
    <property type="evidence" value="ECO:0007669"/>
    <property type="project" value="TreeGrafter"/>
</dbReference>
<dbReference type="GO" id="GO:0007423">
    <property type="term" value="P:sensory organ development"/>
    <property type="evidence" value="ECO:0007669"/>
    <property type="project" value="TreeGrafter"/>
</dbReference>
<dbReference type="GO" id="GO:0070888">
    <property type="term" value="F:E-box binding"/>
    <property type="evidence" value="ECO:0007669"/>
    <property type="project" value="TreeGrafter"/>
</dbReference>
<comment type="caution">
    <text evidence="3">The sequence shown here is derived from an EMBL/GenBank/DDBJ whole genome shotgun (WGS) entry which is preliminary data.</text>
</comment>
<dbReference type="AlphaFoldDB" id="A0AA36CTZ3"/>
<name>A0AA36CTZ3_9BILA</name>
<evidence type="ECO:0000313" key="3">
    <source>
        <dbReference type="EMBL" id="CAJ0574447.1"/>
    </source>
</evidence>
<reference evidence="3" key="1">
    <citation type="submission" date="2023-06" db="EMBL/GenBank/DDBJ databases">
        <authorList>
            <person name="Delattre M."/>
        </authorList>
    </citation>
    <scope>NUCLEOTIDE SEQUENCE</scope>
    <source>
        <strain evidence="3">AF72</strain>
    </source>
</reference>
<dbReference type="CDD" id="cd11390">
    <property type="entry name" value="bHLH_TS"/>
    <property type="match status" value="1"/>
</dbReference>
<feature type="domain" description="BHLH" evidence="2">
    <location>
        <begin position="56"/>
        <end position="112"/>
    </location>
</feature>
<feature type="region of interest" description="Disordered" evidence="1">
    <location>
        <begin position="122"/>
        <end position="161"/>
    </location>
</feature>
<dbReference type="PANTHER" id="PTHR19290">
    <property type="entry name" value="BASIC HELIX-LOOP-HELIX PROTEIN NEUROGENIN-RELATED"/>
    <property type="match status" value="1"/>
</dbReference>
<dbReference type="GO" id="GO:0045944">
    <property type="term" value="P:positive regulation of transcription by RNA polymerase II"/>
    <property type="evidence" value="ECO:0007669"/>
    <property type="project" value="TreeGrafter"/>
</dbReference>
<dbReference type="GO" id="GO:0000981">
    <property type="term" value="F:DNA-binding transcription factor activity, RNA polymerase II-specific"/>
    <property type="evidence" value="ECO:0007669"/>
    <property type="project" value="TreeGrafter"/>
</dbReference>
<protein>
    <recommendedName>
        <fullName evidence="2">BHLH domain-containing protein</fullName>
    </recommendedName>
</protein>
<dbReference type="Gene3D" id="4.10.280.10">
    <property type="entry name" value="Helix-loop-helix DNA-binding domain"/>
    <property type="match status" value="1"/>
</dbReference>
<feature type="compositionally biased region" description="Polar residues" evidence="1">
    <location>
        <begin position="1"/>
        <end position="17"/>
    </location>
</feature>
<evidence type="ECO:0000256" key="1">
    <source>
        <dbReference type="SAM" id="MobiDB-lite"/>
    </source>
</evidence>
<dbReference type="Pfam" id="PF00010">
    <property type="entry name" value="HLH"/>
    <property type="match status" value="1"/>
</dbReference>
<organism evidence="3 4">
    <name type="scientific">Mesorhabditis spiculigera</name>
    <dbReference type="NCBI Taxonomy" id="96644"/>
    <lineage>
        <taxon>Eukaryota</taxon>
        <taxon>Metazoa</taxon>
        <taxon>Ecdysozoa</taxon>
        <taxon>Nematoda</taxon>
        <taxon>Chromadorea</taxon>
        <taxon>Rhabditida</taxon>
        <taxon>Rhabditina</taxon>
        <taxon>Rhabditomorpha</taxon>
        <taxon>Rhabditoidea</taxon>
        <taxon>Rhabditidae</taxon>
        <taxon>Mesorhabditinae</taxon>
        <taxon>Mesorhabditis</taxon>
    </lineage>
</organism>
<feature type="non-terminal residue" evidence="3">
    <location>
        <position position="1"/>
    </location>
</feature>
<dbReference type="GO" id="GO:0061564">
    <property type="term" value="P:axon development"/>
    <property type="evidence" value="ECO:0007669"/>
    <property type="project" value="TreeGrafter"/>
</dbReference>
<dbReference type="GO" id="GO:0046983">
    <property type="term" value="F:protein dimerization activity"/>
    <property type="evidence" value="ECO:0007669"/>
    <property type="project" value="InterPro"/>
</dbReference>
<dbReference type="Proteomes" id="UP001177023">
    <property type="component" value="Unassembled WGS sequence"/>
</dbReference>
<dbReference type="PROSITE" id="PS50888">
    <property type="entry name" value="BHLH"/>
    <property type="match status" value="1"/>
</dbReference>
<dbReference type="InterPro" id="IPR011598">
    <property type="entry name" value="bHLH_dom"/>
</dbReference>